<evidence type="ECO:0000256" key="8">
    <source>
        <dbReference type="ARBA" id="ARBA00022982"/>
    </source>
</evidence>
<name>A0A9N9JC54_9GLOM</name>
<evidence type="ECO:0000313" key="15">
    <source>
        <dbReference type="EMBL" id="CAG8771799.1"/>
    </source>
</evidence>
<dbReference type="InterPro" id="IPR036400">
    <property type="entry name" value="Cyt_B5-like_heme/steroid_sf"/>
</dbReference>
<dbReference type="InterPro" id="IPR018506">
    <property type="entry name" value="Cyt_B5_heme-BS"/>
</dbReference>
<keyword evidence="8" id="KW-0249">Electron transport</keyword>
<evidence type="ECO:0000256" key="2">
    <source>
        <dbReference type="ARBA" id="ARBA00022448"/>
    </source>
</evidence>
<feature type="domain" description="Cytochrome b5 heme-binding" evidence="14">
    <location>
        <begin position="3"/>
        <end position="50"/>
    </location>
</feature>
<dbReference type="Pfam" id="PF00173">
    <property type="entry name" value="Cyt-b5"/>
    <property type="match status" value="1"/>
</dbReference>
<dbReference type="PANTHER" id="PTHR19359">
    <property type="entry name" value="CYTOCHROME B5"/>
    <property type="match status" value="1"/>
</dbReference>
<evidence type="ECO:0000256" key="12">
    <source>
        <dbReference type="ARBA" id="ARBA00038168"/>
    </source>
</evidence>
<keyword evidence="5 13" id="KW-0479">Metal-binding</keyword>
<dbReference type="AlphaFoldDB" id="A0A9N9JC54"/>
<keyword evidence="7" id="KW-0492">Microsome</keyword>
<dbReference type="OrthoDB" id="260519at2759"/>
<organism evidence="15 16">
    <name type="scientific">Acaulospora morrowiae</name>
    <dbReference type="NCBI Taxonomy" id="94023"/>
    <lineage>
        <taxon>Eukaryota</taxon>
        <taxon>Fungi</taxon>
        <taxon>Fungi incertae sedis</taxon>
        <taxon>Mucoromycota</taxon>
        <taxon>Glomeromycotina</taxon>
        <taxon>Glomeromycetes</taxon>
        <taxon>Diversisporales</taxon>
        <taxon>Acaulosporaceae</taxon>
        <taxon>Acaulospora</taxon>
    </lineage>
</organism>
<evidence type="ECO:0000256" key="13">
    <source>
        <dbReference type="RuleBase" id="RU362121"/>
    </source>
</evidence>
<keyword evidence="6" id="KW-0256">Endoplasmic reticulum</keyword>
<dbReference type="GO" id="GO:0005789">
    <property type="term" value="C:endoplasmic reticulum membrane"/>
    <property type="evidence" value="ECO:0007669"/>
    <property type="project" value="UniProtKB-SubCell"/>
</dbReference>
<dbReference type="PANTHER" id="PTHR19359:SF150">
    <property type="entry name" value="CYTOCHROME B5"/>
    <property type="match status" value="1"/>
</dbReference>
<evidence type="ECO:0000256" key="11">
    <source>
        <dbReference type="ARBA" id="ARBA00037877"/>
    </source>
</evidence>
<dbReference type="GO" id="GO:0020037">
    <property type="term" value="F:heme binding"/>
    <property type="evidence" value="ECO:0007669"/>
    <property type="project" value="UniProtKB-UniRule"/>
</dbReference>
<protein>
    <submittedName>
        <fullName evidence="15">12415_t:CDS:1</fullName>
    </submittedName>
</protein>
<evidence type="ECO:0000256" key="6">
    <source>
        <dbReference type="ARBA" id="ARBA00022824"/>
    </source>
</evidence>
<keyword evidence="9 13" id="KW-0408">Iron</keyword>
<dbReference type="SMART" id="SM01117">
    <property type="entry name" value="Cyt-b5"/>
    <property type="match status" value="1"/>
</dbReference>
<dbReference type="Proteomes" id="UP000789342">
    <property type="component" value="Unassembled WGS sequence"/>
</dbReference>
<evidence type="ECO:0000259" key="14">
    <source>
        <dbReference type="PROSITE" id="PS50255"/>
    </source>
</evidence>
<evidence type="ECO:0000256" key="4">
    <source>
        <dbReference type="ARBA" id="ARBA00022692"/>
    </source>
</evidence>
<comment type="similarity">
    <text evidence="12 13">Belongs to the cytochrome b5 family.</text>
</comment>
<reference evidence="15" key="1">
    <citation type="submission" date="2021-06" db="EMBL/GenBank/DDBJ databases">
        <authorList>
            <person name="Kallberg Y."/>
            <person name="Tangrot J."/>
            <person name="Rosling A."/>
        </authorList>
    </citation>
    <scope>NUCLEOTIDE SEQUENCE</scope>
    <source>
        <strain evidence="15">CL551</strain>
    </source>
</reference>
<comment type="caution">
    <text evidence="15">The sequence shown here is derived from an EMBL/GenBank/DDBJ whole genome shotgun (WGS) entry which is preliminary data.</text>
</comment>
<proteinExistence type="inferred from homology"/>
<evidence type="ECO:0000256" key="7">
    <source>
        <dbReference type="ARBA" id="ARBA00022848"/>
    </source>
</evidence>
<dbReference type="PROSITE" id="PS50255">
    <property type="entry name" value="CYTOCHROME_B5_2"/>
    <property type="match status" value="1"/>
</dbReference>
<dbReference type="InterPro" id="IPR001199">
    <property type="entry name" value="Cyt_B5-like_heme/steroid-bd"/>
</dbReference>
<gene>
    <name evidence="15" type="ORF">AMORRO_LOCUS16641</name>
</gene>
<evidence type="ECO:0000256" key="3">
    <source>
        <dbReference type="ARBA" id="ARBA00022617"/>
    </source>
</evidence>
<dbReference type="SUPFAM" id="SSF55856">
    <property type="entry name" value="Cytochrome b5-like heme/steroid binding domain"/>
    <property type="match status" value="1"/>
</dbReference>
<sequence length="50" mass="5761">MSVKTFTLEELRKYDGKSNPLYISIHGKVYDVTKFKEEHPGGEEVLMEEG</sequence>
<keyword evidence="10" id="KW-0472">Membrane</keyword>
<evidence type="ECO:0000313" key="16">
    <source>
        <dbReference type="Proteomes" id="UP000789342"/>
    </source>
</evidence>
<dbReference type="PROSITE" id="PS00191">
    <property type="entry name" value="CYTOCHROME_B5_1"/>
    <property type="match status" value="1"/>
</dbReference>
<dbReference type="Gene3D" id="3.10.120.10">
    <property type="entry name" value="Cytochrome b5-like heme/steroid binding domain"/>
    <property type="match status" value="1"/>
</dbReference>
<dbReference type="GO" id="GO:0046872">
    <property type="term" value="F:metal ion binding"/>
    <property type="evidence" value="ECO:0007669"/>
    <property type="project" value="UniProtKB-UniRule"/>
</dbReference>
<dbReference type="EMBL" id="CAJVPV010046997">
    <property type="protein sequence ID" value="CAG8771799.1"/>
    <property type="molecule type" value="Genomic_DNA"/>
</dbReference>
<keyword evidence="3 13" id="KW-0349">Heme</keyword>
<keyword evidence="16" id="KW-1185">Reference proteome</keyword>
<keyword evidence="2" id="KW-0813">Transport</keyword>
<evidence type="ECO:0000256" key="1">
    <source>
        <dbReference type="ARBA" id="ARBA00004131"/>
    </source>
</evidence>
<feature type="non-terminal residue" evidence="15">
    <location>
        <position position="1"/>
    </location>
</feature>
<evidence type="ECO:0000256" key="10">
    <source>
        <dbReference type="ARBA" id="ARBA00023136"/>
    </source>
</evidence>
<keyword evidence="4" id="KW-0812">Transmembrane</keyword>
<comment type="subcellular location">
    <subcellularLocation>
        <location evidence="1">Endoplasmic reticulum membrane</location>
        <topology evidence="1">Single-pass membrane protein</topology>
        <orientation evidence="1">Cytoplasmic side</orientation>
    </subcellularLocation>
    <subcellularLocation>
        <location evidence="11">Microsome membrane</location>
        <topology evidence="11">Single-pass membrane protein</topology>
        <orientation evidence="11">Cytoplasmic side</orientation>
    </subcellularLocation>
</comment>
<evidence type="ECO:0000256" key="9">
    <source>
        <dbReference type="ARBA" id="ARBA00023004"/>
    </source>
</evidence>
<accession>A0A9N9JC54</accession>
<evidence type="ECO:0000256" key="5">
    <source>
        <dbReference type="ARBA" id="ARBA00022723"/>
    </source>
</evidence>
<dbReference type="InterPro" id="IPR050668">
    <property type="entry name" value="Cytochrome_b5"/>
</dbReference>